<evidence type="ECO:0000256" key="2">
    <source>
        <dbReference type="ARBA" id="ARBA00005974"/>
    </source>
</evidence>
<keyword evidence="6 9" id="KW-1133">Transmembrane helix</keyword>
<evidence type="ECO:0000256" key="3">
    <source>
        <dbReference type="ARBA" id="ARBA00022448"/>
    </source>
</evidence>
<reference evidence="10 11" key="1">
    <citation type="submission" date="2014-07" db="EMBL/GenBank/DDBJ databases">
        <title>Genomic and transcriptomic analysis on Apis cerana provide comprehensive insights into honey bee biology.</title>
        <authorList>
            <person name="Diao Q."/>
            <person name="Sun L."/>
            <person name="Zheng H."/>
            <person name="Zheng H."/>
            <person name="Xu S."/>
            <person name="Wang S."/>
            <person name="Zeng Z."/>
            <person name="Hu F."/>
            <person name="Su S."/>
            <person name="Wu J."/>
        </authorList>
    </citation>
    <scope>NUCLEOTIDE SEQUENCE [LARGE SCALE GENOMIC DNA]</scope>
    <source>
        <tissue evidence="10">Pupae without intestine</tissue>
    </source>
</reference>
<dbReference type="EMBL" id="KZ288200">
    <property type="protein sequence ID" value="PBC33602.1"/>
    <property type="molecule type" value="Genomic_DNA"/>
</dbReference>
<protein>
    <recommendedName>
        <fullName evidence="9">Sidoreflexin</fullName>
    </recommendedName>
</protein>
<dbReference type="GO" id="GO:0005743">
    <property type="term" value="C:mitochondrial inner membrane"/>
    <property type="evidence" value="ECO:0007669"/>
    <property type="project" value="TreeGrafter"/>
</dbReference>
<evidence type="ECO:0000256" key="8">
    <source>
        <dbReference type="ARBA" id="ARBA00023136"/>
    </source>
</evidence>
<dbReference type="Pfam" id="PF03820">
    <property type="entry name" value="SFXNs"/>
    <property type="match status" value="1"/>
</dbReference>
<dbReference type="NCBIfam" id="TIGR00798">
    <property type="entry name" value="mtc"/>
    <property type="match status" value="1"/>
</dbReference>
<sequence length="321" mass="36148">MSKERIDIEKPYWDQSTYKGRALHFLAVTNPLNLFVTGKQLEHARDVVTKYRKGDSLAELNITEDELWRCKYLYDSAFHPDTGEKMFLIGRMSAQVPMNMMITGCMLTFYKTTTHVVFWQWVNQSFNAIVNYTNRSGSSPIPTHTILQSYGIATGGAVITALSLNRLFRNAPPLVCRLVPFAAVAAANCVNIPFMRMLELQNGIELQTEKGIKIGNSKRAARRAIAAVTLSRILMAVPSMTMAPFIMNVIERRKLLCGAKWAVVPIQVLICGICLTFATPLCCALFEQRVPISVDDLEPEVREQILSKYPNLQTVYYNKGL</sequence>
<evidence type="ECO:0000256" key="1">
    <source>
        <dbReference type="ARBA" id="ARBA00004225"/>
    </source>
</evidence>
<feature type="transmembrane region" description="Helical" evidence="9">
    <location>
        <begin position="224"/>
        <end position="246"/>
    </location>
</feature>
<evidence type="ECO:0000256" key="4">
    <source>
        <dbReference type="ARBA" id="ARBA00022692"/>
    </source>
</evidence>
<evidence type="ECO:0000256" key="7">
    <source>
        <dbReference type="ARBA" id="ARBA00023128"/>
    </source>
</evidence>
<dbReference type="STRING" id="94128.A0A2A3EQR1"/>
<comment type="similarity">
    <text evidence="2 9">Belongs to the sideroflexin family.</text>
</comment>
<keyword evidence="4 9" id="KW-0812">Transmembrane</keyword>
<keyword evidence="8 9" id="KW-0472">Membrane</keyword>
<accession>A0A2A3EQR1</accession>
<dbReference type="GO" id="GO:0140300">
    <property type="term" value="P:serine import into mitochondrion"/>
    <property type="evidence" value="ECO:0007669"/>
    <property type="project" value="TreeGrafter"/>
</dbReference>
<keyword evidence="5" id="KW-0029">Amino-acid transport</keyword>
<feature type="transmembrane region" description="Helical" evidence="9">
    <location>
        <begin position="266"/>
        <end position="286"/>
    </location>
</feature>
<evidence type="ECO:0000313" key="11">
    <source>
        <dbReference type="Proteomes" id="UP000242457"/>
    </source>
</evidence>
<dbReference type="GO" id="GO:0015075">
    <property type="term" value="F:monoatomic ion transmembrane transporter activity"/>
    <property type="evidence" value="ECO:0007669"/>
    <property type="project" value="InterPro"/>
</dbReference>
<dbReference type="Proteomes" id="UP000242457">
    <property type="component" value="Unassembled WGS sequence"/>
</dbReference>
<comment type="caution">
    <text evidence="9">Lacks conserved residue(s) required for the propagation of feature annotation.</text>
</comment>
<name>A0A2A3EQR1_APICC</name>
<proteinExistence type="inferred from homology"/>
<keyword evidence="3" id="KW-0813">Transport</keyword>
<keyword evidence="11" id="KW-1185">Reference proteome</keyword>
<gene>
    <name evidence="10" type="ORF">APICC_08240</name>
</gene>
<comment type="subcellular location">
    <subcellularLocation>
        <location evidence="1 9">Mitochondrion membrane</location>
        <topology evidence="1 9">Multi-pass membrane protein</topology>
    </subcellularLocation>
</comment>
<evidence type="ECO:0000313" key="10">
    <source>
        <dbReference type="EMBL" id="PBC33602.1"/>
    </source>
</evidence>
<dbReference type="InterPro" id="IPR004686">
    <property type="entry name" value="Mtc"/>
</dbReference>
<evidence type="ECO:0000256" key="9">
    <source>
        <dbReference type="RuleBase" id="RU362000"/>
    </source>
</evidence>
<dbReference type="AlphaFoldDB" id="A0A2A3EQR1"/>
<evidence type="ECO:0000256" key="5">
    <source>
        <dbReference type="ARBA" id="ARBA00022970"/>
    </source>
</evidence>
<keyword evidence="7 9" id="KW-0496">Mitochondrion</keyword>
<organism evidence="10 11">
    <name type="scientific">Apis cerana cerana</name>
    <name type="common">Oriental honeybee</name>
    <dbReference type="NCBI Taxonomy" id="94128"/>
    <lineage>
        <taxon>Eukaryota</taxon>
        <taxon>Metazoa</taxon>
        <taxon>Ecdysozoa</taxon>
        <taxon>Arthropoda</taxon>
        <taxon>Hexapoda</taxon>
        <taxon>Insecta</taxon>
        <taxon>Pterygota</taxon>
        <taxon>Neoptera</taxon>
        <taxon>Endopterygota</taxon>
        <taxon>Hymenoptera</taxon>
        <taxon>Apocrita</taxon>
        <taxon>Aculeata</taxon>
        <taxon>Apoidea</taxon>
        <taxon>Anthophila</taxon>
        <taxon>Apidae</taxon>
        <taxon>Apis</taxon>
    </lineage>
</organism>
<dbReference type="PANTHER" id="PTHR11153:SF8">
    <property type="entry name" value="SIDEROFLEXIN-1"/>
    <property type="match status" value="1"/>
</dbReference>
<evidence type="ECO:0000256" key="6">
    <source>
        <dbReference type="ARBA" id="ARBA00022989"/>
    </source>
</evidence>
<dbReference type="PANTHER" id="PTHR11153">
    <property type="entry name" value="SIDEROFLEXIN"/>
    <property type="match status" value="1"/>
</dbReference>
<dbReference type="OrthoDB" id="6608471at2759"/>